<feature type="region of interest" description="Disordered" evidence="11">
    <location>
        <begin position="576"/>
        <end position="696"/>
    </location>
</feature>
<evidence type="ECO:0000313" key="15">
    <source>
        <dbReference type="RefSeq" id="XP_005743694.1"/>
    </source>
</evidence>
<dbReference type="GO" id="GO:0005856">
    <property type="term" value="C:cytoskeleton"/>
    <property type="evidence" value="ECO:0007669"/>
    <property type="project" value="UniProtKB-SubCell"/>
</dbReference>
<evidence type="ECO:0000256" key="9">
    <source>
        <dbReference type="ARBA" id="ARBA00023203"/>
    </source>
</evidence>
<dbReference type="InterPro" id="IPR051017">
    <property type="entry name" value="Aldolase-II_Adducin_sf"/>
</dbReference>
<feature type="compositionally biased region" description="Polar residues" evidence="11">
    <location>
        <begin position="636"/>
        <end position="645"/>
    </location>
</feature>
<dbReference type="RefSeq" id="XP_005743693.1">
    <property type="nucleotide sequence ID" value="XM_005743636.2"/>
</dbReference>
<feature type="compositionally biased region" description="Basic and acidic residues" evidence="11">
    <location>
        <begin position="623"/>
        <end position="635"/>
    </location>
</feature>
<evidence type="ECO:0000313" key="16">
    <source>
        <dbReference type="RefSeq" id="XP_005743695.1"/>
    </source>
</evidence>
<feature type="compositionally biased region" description="Polar residues" evidence="11">
    <location>
        <begin position="1"/>
        <end position="10"/>
    </location>
</feature>
<comment type="subcellular location">
    <subcellularLocation>
        <location evidence="2">Cell membrane</location>
        <topology evidence="2">Peripheral membrane protein</topology>
        <orientation evidence="2">Cytoplasmic side</orientation>
    </subcellularLocation>
    <subcellularLocation>
        <location evidence="1">Cytoplasm</location>
        <location evidence="1">Cytoskeleton</location>
    </subcellularLocation>
</comment>
<dbReference type="GO" id="GO:0051016">
    <property type="term" value="P:barbed-end actin filament capping"/>
    <property type="evidence" value="ECO:0007669"/>
    <property type="project" value="TreeGrafter"/>
</dbReference>
<dbReference type="Gene3D" id="3.40.225.10">
    <property type="entry name" value="Class II aldolase/adducin N-terminal domain"/>
    <property type="match status" value="1"/>
</dbReference>
<keyword evidence="8" id="KW-0472">Membrane</keyword>
<comment type="similarity">
    <text evidence="3">Belongs to the aldolase class II family. Adducin subfamily.</text>
</comment>
<name>A0A9Y3VQQ5_9CICH</name>
<sequence>MSADSHQGVVTTPPLPGGGTKERYFDRVDVNDPEYIRARNMSPDLRQDFNVLEQKKRVTQILQSPAFKEELESLIQEQQRKGNNPTGLLALRQIADFFMASTVAGFNTSPLSLGMVTPINDLYGVESTTMVKGEKLTRCKLASLYRLVDLFSWAHFANSYITGRVSKEQDHILIIPRGLSFAEASASNLVKVNIIGDVIDQGSTNLRIDPAGFSPHAAIYSMRPDIRCIIHVHTPATAAVSSMKCGILPISQEALILGDIAYYNYQGSLDEQDERIELQKALGPTTKVLVLRNHGVVALGETIEEAFHYIYSAQYACEIQVNAISCAGGVDNLIVLDQEKYKSRVFAVASAGAINMAGQYKWKIGELEFESLMRMLDNLGYRTGYAYRHPIIREKPRHKSDVEIPATVTAFMFEEDADSGATRLPFKFLQQRQQREKTRWLNSPNSYTKVSVEGGEERYNSRTTTWMKADDPGTPIRIEDPNQFVPLNTDPTEVLAKRNKIREQNRLDVMSSGPRSQHLAGIPVDEPRKDLVQINVLVNTNPYVPTEEEQMAPLPPNPFSELSEKALEEYRKNVERRQLGLSDGEHELTSDDGSTLSQSLSVTQSPQSTSAKEENHTGLMNGKNDHGDVDEELSKRVSQLTTSVESVEITVRSGEKIEEALSPESSPSKSPNTKKKKKFRTPSFLKKNKKKEKTEA</sequence>
<evidence type="ECO:0000313" key="14">
    <source>
        <dbReference type="RefSeq" id="XP_005743693.1"/>
    </source>
</evidence>
<dbReference type="RefSeq" id="XP_005743695.1">
    <property type="nucleotide sequence ID" value="XM_005743638.2"/>
</dbReference>
<dbReference type="GO" id="GO:0051015">
    <property type="term" value="F:actin filament binding"/>
    <property type="evidence" value="ECO:0007669"/>
    <property type="project" value="TreeGrafter"/>
</dbReference>
<dbReference type="SUPFAM" id="SSF53639">
    <property type="entry name" value="AraD/HMP-PK domain-like"/>
    <property type="match status" value="1"/>
</dbReference>
<dbReference type="AlphaFoldDB" id="A0A9Y3VQQ5"/>
<evidence type="ECO:0000313" key="17">
    <source>
        <dbReference type="RefSeq" id="XP_005743696.1"/>
    </source>
</evidence>
<feature type="compositionally biased region" description="Basic residues" evidence="11">
    <location>
        <begin position="672"/>
        <end position="696"/>
    </location>
</feature>
<accession>A0A9Y3VQQ5</accession>
<dbReference type="InterPro" id="IPR036409">
    <property type="entry name" value="Aldolase_II/adducin_N_sf"/>
</dbReference>
<reference evidence="14 15" key="1">
    <citation type="submission" date="2025-04" db="UniProtKB">
        <authorList>
            <consortium name="RefSeq"/>
        </authorList>
    </citation>
    <scope>IDENTIFICATION</scope>
</reference>
<evidence type="ECO:0000256" key="8">
    <source>
        <dbReference type="ARBA" id="ARBA00023136"/>
    </source>
</evidence>
<evidence type="ECO:0000256" key="10">
    <source>
        <dbReference type="ARBA" id="ARBA00023212"/>
    </source>
</evidence>
<keyword evidence="13" id="KW-1185">Reference proteome</keyword>
<feature type="domain" description="Class II aldolase/adducin N-terminal" evidence="12">
    <location>
        <begin position="139"/>
        <end position="321"/>
    </location>
</feature>
<keyword evidence="4" id="KW-1003">Cell membrane</keyword>
<evidence type="ECO:0000256" key="3">
    <source>
        <dbReference type="ARBA" id="ARBA00006274"/>
    </source>
</evidence>
<dbReference type="RefSeq" id="XP_005743696.1">
    <property type="nucleotide sequence ID" value="XM_005743639.2"/>
</dbReference>
<feature type="compositionally biased region" description="Low complexity" evidence="11">
    <location>
        <begin position="594"/>
        <end position="610"/>
    </location>
</feature>
<keyword evidence="5" id="KW-0963">Cytoplasm</keyword>
<dbReference type="SMART" id="SM01007">
    <property type="entry name" value="Aldolase_II"/>
    <property type="match status" value="1"/>
</dbReference>
<evidence type="ECO:0000259" key="12">
    <source>
        <dbReference type="SMART" id="SM01007"/>
    </source>
</evidence>
<evidence type="ECO:0000256" key="11">
    <source>
        <dbReference type="SAM" id="MobiDB-lite"/>
    </source>
</evidence>
<feature type="region of interest" description="Disordered" evidence="11">
    <location>
        <begin position="1"/>
        <end position="22"/>
    </location>
</feature>
<evidence type="ECO:0000256" key="7">
    <source>
        <dbReference type="ARBA" id="ARBA00022860"/>
    </source>
</evidence>
<feature type="compositionally biased region" description="Basic and acidic residues" evidence="11">
    <location>
        <begin position="576"/>
        <end position="589"/>
    </location>
</feature>
<dbReference type="Pfam" id="PF00596">
    <property type="entry name" value="Aldolase_II"/>
    <property type="match status" value="1"/>
</dbReference>
<keyword evidence="6" id="KW-0597">Phosphoprotein</keyword>
<keyword evidence="7" id="KW-0112">Calmodulin-binding</keyword>
<dbReference type="RefSeq" id="XP_005743694.1">
    <property type="nucleotide sequence ID" value="XM_005743637.2"/>
</dbReference>
<evidence type="ECO:0000256" key="6">
    <source>
        <dbReference type="ARBA" id="ARBA00022553"/>
    </source>
</evidence>
<dbReference type="Proteomes" id="UP000695023">
    <property type="component" value="Unplaced"/>
</dbReference>
<dbReference type="GO" id="GO:0014069">
    <property type="term" value="C:postsynaptic density"/>
    <property type="evidence" value="ECO:0007669"/>
    <property type="project" value="TreeGrafter"/>
</dbReference>
<dbReference type="GO" id="GO:0005886">
    <property type="term" value="C:plasma membrane"/>
    <property type="evidence" value="ECO:0007669"/>
    <property type="project" value="UniProtKB-SubCell"/>
</dbReference>
<dbReference type="CTD" id="556762"/>
<evidence type="ECO:0000256" key="2">
    <source>
        <dbReference type="ARBA" id="ARBA00004413"/>
    </source>
</evidence>
<evidence type="ECO:0000256" key="4">
    <source>
        <dbReference type="ARBA" id="ARBA00022475"/>
    </source>
</evidence>
<gene>
    <name evidence="14 15 16 17" type="primary">LOC102211051</name>
</gene>
<dbReference type="InterPro" id="IPR001303">
    <property type="entry name" value="Aldolase_II/adducin_N"/>
</dbReference>
<dbReference type="GO" id="GO:0005516">
    <property type="term" value="F:calmodulin binding"/>
    <property type="evidence" value="ECO:0007669"/>
    <property type="project" value="UniProtKB-KW"/>
</dbReference>
<feature type="compositionally biased region" description="Low complexity" evidence="11">
    <location>
        <begin position="662"/>
        <end position="671"/>
    </location>
</feature>
<dbReference type="PANTHER" id="PTHR10672:SF5">
    <property type="entry name" value="GAMMA-ADDUCIN"/>
    <property type="match status" value="1"/>
</dbReference>
<dbReference type="FunFam" id="3.40.225.10:FF:000004">
    <property type="entry name" value="gamma-adducin isoform X1"/>
    <property type="match status" value="1"/>
</dbReference>
<evidence type="ECO:0000256" key="5">
    <source>
        <dbReference type="ARBA" id="ARBA00022490"/>
    </source>
</evidence>
<evidence type="ECO:0000313" key="13">
    <source>
        <dbReference type="Proteomes" id="UP000695023"/>
    </source>
</evidence>
<evidence type="ECO:0000256" key="1">
    <source>
        <dbReference type="ARBA" id="ARBA00004245"/>
    </source>
</evidence>
<organism evidence="13 14">
    <name type="scientific">Pundamilia nyererei</name>
    <dbReference type="NCBI Taxonomy" id="303518"/>
    <lineage>
        <taxon>Eukaryota</taxon>
        <taxon>Metazoa</taxon>
        <taxon>Chordata</taxon>
        <taxon>Craniata</taxon>
        <taxon>Vertebrata</taxon>
        <taxon>Euteleostomi</taxon>
        <taxon>Actinopterygii</taxon>
        <taxon>Neopterygii</taxon>
        <taxon>Teleostei</taxon>
        <taxon>Neoteleostei</taxon>
        <taxon>Acanthomorphata</taxon>
        <taxon>Ovalentaria</taxon>
        <taxon>Cichlomorphae</taxon>
        <taxon>Cichliformes</taxon>
        <taxon>Cichlidae</taxon>
        <taxon>African cichlids</taxon>
        <taxon>Pseudocrenilabrinae</taxon>
        <taxon>Haplochromini</taxon>
        <taxon>Pundamilia</taxon>
    </lineage>
</organism>
<keyword evidence="9" id="KW-0009">Actin-binding</keyword>
<proteinExistence type="inferred from homology"/>
<keyword evidence="10" id="KW-0206">Cytoskeleton</keyword>
<protein>
    <submittedName>
        <fullName evidence="14 15">Gamma-adducin-like isoform X1</fullName>
    </submittedName>
</protein>
<dbReference type="PANTHER" id="PTHR10672">
    <property type="entry name" value="ADDUCIN"/>
    <property type="match status" value="1"/>
</dbReference>